<evidence type="ECO:0000259" key="8">
    <source>
        <dbReference type="Pfam" id="PF20684"/>
    </source>
</evidence>
<dbReference type="GeneID" id="70242666"/>
<dbReference type="InterPro" id="IPR049326">
    <property type="entry name" value="Rhodopsin_dom_fungi"/>
</dbReference>
<evidence type="ECO:0000256" key="2">
    <source>
        <dbReference type="ARBA" id="ARBA00022692"/>
    </source>
</evidence>
<evidence type="ECO:0000256" key="5">
    <source>
        <dbReference type="ARBA" id="ARBA00038359"/>
    </source>
</evidence>
<keyword evidence="4 7" id="KW-0472">Membrane</keyword>
<feature type="transmembrane region" description="Helical" evidence="7">
    <location>
        <begin position="259"/>
        <end position="284"/>
    </location>
</feature>
<comment type="similarity">
    <text evidence="5">Belongs to the SAT4 family.</text>
</comment>
<dbReference type="PANTHER" id="PTHR33048">
    <property type="entry name" value="PTH11-LIKE INTEGRAL MEMBRANE PROTEIN (AFU_ORTHOLOGUE AFUA_5G11245)"/>
    <property type="match status" value="1"/>
</dbReference>
<dbReference type="GO" id="GO:0016020">
    <property type="term" value="C:membrane"/>
    <property type="evidence" value="ECO:0007669"/>
    <property type="project" value="UniProtKB-SubCell"/>
</dbReference>
<evidence type="ECO:0000256" key="7">
    <source>
        <dbReference type="SAM" id="Phobius"/>
    </source>
</evidence>
<proteinExistence type="inferred from homology"/>
<feature type="region of interest" description="Disordered" evidence="6">
    <location>
        <begin position="1"/>
        <end position="20"/>
    </location>
</feature>
<organism evidence="9 10">
    <name type="scientific">Talaromyces proteolyticus</name>
    <dbReference type="NCBI Taxonomy" id="1131652"/>
    <lineage>
        <taxon>Eukaryota</taxon>
        <taxon>Fungi</taxon>
        <taxon>Dikarya</taxon>
        <taxon>Ascomycota</taxon>
        <taxon>Pezizomycotina</taxon>
        <taxon>Eurotiomycetes</taxon>
        <taxon>Eurotiomycetidae</taxon>
        <taxon>Eurotiales</taxon>
        <taxon>Trichocomaceae</taxon>
        <taxon>Talaromyces</taxon>
        <taxon>Talaromyces sect. Bacilispori</taxon>
    </lineage>
</organism>
<dbReference type="EMBL" id="JAJTJA010000016">
    <property type="protein sequence ID" value="KAH8689032.1"/>
    <property type="molecule type" value="Genomic_DNA"/>
</dbReference>
<evidence type="ECO:0000256" key="6">
    <source>
        <dbReference type="SAM" id="MobiDB-lite"/>
    </source>
</evidence>
<name>A0AAD4KDD8_9EURO</name>
<dbReference type="RefSeq" id="XP_046065458.1">
    <property type="nucleotide sequence ID" value="XM_046212379.1"/>
</dbReference>
<reference evidence="9" key="1">
    <citation type="submission" date="2021-12" db="EMBL/GenBank/DDBJ databases">
        <title>Convergent genome expansion in fungi linked to evolution of root-endophyte symbiosis.</title>
        <authorList>
            <consortium name="DOE Joint Genome Institute"/>
            <person name="Ke Y.-H."/>
            <person name="Bonito G."/>
            <person name="Liao H.-L."/>
            <person name="Looney B."/>
            <person name="Rojas-Flechas A."/>
            <person name="Nash J."/>
            <person name="Hameed K."/>
            <person name="Schadt C."/>
            <person name="Martin F."/>
            <person name="Crous P.W."/>
            <person name="Miettinen O."/>
            <person name="Magnuson J.K."/>
            <person name="Labbe J."/>
            <person name="Jacobson D."/>
            <person name="Doktycz M.J."/>
            <person name="Veneault-Fourrey C."/>
            <person name="Kuo A."/>
            <person name="Mondo S."/>
            <person name="Calhoun S."/>
            <person name="Riley R."/>
            <person name="Ohm R."/>
            <person name="LaButti K."/>
            <person name="Andreopoulos B."/>
            <person name="Pangilinan J."/>
            <person name="Nolan M."/>
            <person name="Tritt A."/>
            <person name="Clum A."/>
            <person name="Lipzen A."/>
            <person name="Daum C."/>
            <person name="Barry K."/>
            <person name="Grigoriev I.V."/>
            <person name="Vilgalys R."/>
        </authorList>
    </citation>
    <scope>NUCLEOTIDE SEQUENCE</scope>
    <source>
        <strain evidence="9">PMI_201</strain>
    </source>
</reference>
<dbReference type="Proteomes" id="UP001201262">
    <property type="component" value="Unassembled WGS sequence"/>
</dbReference>
<feature type="transmembrane region" description="Helical" evidence="7">
    <location>
        <begin position="63"/>
        <end position="80"/>
    </location>
</feature>
<feature type="transmembrane region" description="Helical" evidence="7">
    <location>
        <begin position="100"/>
        <end position="121"/>
    </location>
</feature>
<evidence type="ECO:0000256" key="1">
    <source>
        <dbReference type="ARBA" id="ARBA00004141"/>
    </source>
</evidence>
<protein>
    <recommendedName>
        <fullName evidence="8">Rhodopsin domain-containing protein</fullName>
    </recommendedName>
</protein>
<dbReference type="PANTHER" id="PTHR33048:SF158">
    <property type="entry name" value="MEMBRANE PROTEIN PTH11-LIKE, PUTATIVE-RELATED"/>
    <property type="match status" value="1"/>
</dbReference>
<dbReference type="InterPro" id="IPR052337">
    <property type="entry name" value="SAT4-like"/>
</dbReference>
<evidence type="ECO:0000313" key="10">
    <source>
        <dbReference type="Proteomes" id="UP001201262"/>
    </source>
</evidence>
<keyword evidence="2 7" id="KW-0812">Transmembrane</keyword>
<keyword evidence="10" id="KW-1185">Reference proteome</keyword>
<feature type="transmembrane region" description="Helical" evidence="7">
    <location>
        <begin position="141"/>
        <end position="166"/>
    </location>
</feature>
<keyword evidence="3 7" id="KW-1133">Transmembrane helix</keyword>
<comment type="subcellular location">
    <subcellularLocation>
        <location evidence="1">Membrane</location>
        <topology evidence="1">Multi-pass membrane protein</topology>
    </subcellularLocation>
</comment>
<sequence length="352" mass="39797">MASLLNGPATPAPNGTESNLDNPPNGNYIAIPIISVCVVVTVLSYALRFYAKYLLKSINVADYLTIIAFPLYWAYIYYSYRLSWTPGYLVHEWDIRLKDMAAFSYICWIATILYLFIVALVKCAILSEWTNLFFPKGTRNWLTYIWWTSGALISSLSFILFVLDLVNCTPFSGNWDPLAQGRYCRFSVPAFSVASAATNLGLELIPLTIAQKVIWSMHLTWKKRLGVSVIFLISIVGCVSSTVRLYYSTRFYTSSDSSYYFSILALCTLCETTCANLVLCVPSVPKVVRGLMQSRVFKRLRSRFTRTNASNTTDNSKDTGLSSKLQPDWFMMGARGKPDKTTYTKDVYHEIV</sequence>
<feature type="domain" description="Rhodopsin" evidence="8">
    <location>
        <begin position="47"/>
        <end position="288"/>
    </location>
</feature>
<feature type="transmembrane region" description="Helical" evidence="7">
    <location>
        <begin position="225"/>
        <end position="247"/>
    </location>
</feature>
<gene>
    <name evidence="9" type="ORF">BGW36DRAFT_309012</name>
</gene>
<comment type="caution">
    <text evidence="9">The sequence shown here is derived from an EMBL/GenBank/DDBJ whole genome shotgun (WGS) entry which is preliminary data.</text>
</comment>
<dbReference type="AlphaFoldDB" id="A0AAD4KDD8"/>
<feature type="transmembrane region" description="Helical" evidence="7">
    <location>
        <begin position="28"/>
        <end position="51"/>
    </location>
</feature>
<feature type="transmembrane region" description="Helical" evidence="7">
    <location>
        <begin position="186"/>
        <end position="205"/>
    </location>
</feature>
<evidence type="ECO:0000313" key="9">
    <source>
        <dbReference type="EMBL" id="KAH8689032.1"/>
    </source>
</evidence>
<evidence type="ECO:0000256" key="3">
    <source>
        <dbReference type="ARBA" id="ARBA00022989"/>
    </source>
</evidence>
<dbReference type="Pfam" id="PF20684">
    <property type="entry name" value="Fung_rhodopsin"/>
    <property type="match status" value="1"/>
</dbReference>
<accession>A0AAD4KDD8</accession>
<evidence type="ECO:0000256" key="4">
    <source>
        <dbReference type="ARBA" id="ARBA00023136"/>
    </source>
</evidence>